<sequence>MNEETGGLVLDLECTLDAPPEEVFRMLTEATELVKWWGPHGFTIPAAELGLTEGGRYRFRMTPPDGEPFHLSGEFLEIDPPWRLVYTFRWEEPTPDDRETVVDLSLGSTGEATRLVLSQGPFLTEERLDLHRNGWTESFEKLQAVLNGRT</sequence>
<organism evidence="3 4">
    <name type="scientific">Arthrobacter ginsengisoli</name>
    <dbReference type="NCBI Taxonomy" id="1356565"/>
    <lineage>
        <taxon>Bacteria</taxon>
        <taxon>Bacillati</taxon>
        <taxon>Actinomycetota</taxon>
        <taxon>Actinomycetes</taxon>
        <taxon>Micrococcales</taxon>
        <taxon>Micrococcaceae</taxon>
        <taxon>Arthrobacter</taxon>
    </lineage>
</organism>
<reference evidence="3 4" key="1">
    <citation type="submission" date="2023-07" db="EMBL/GenBank/DDBJ databases">
        <title>Sorghum-associated microbial communities from plants grown in Nebraska, USA.</title>
        <authorList>
            <person name="Schachtman D."/>
        </authorList>
    </citation>
    <scope>NUCLEOTIDE SEQUENCE [LARGE SCALE GENOMIC DNA]</scope>
    <source>
        <strain evidence="3 4">BE167</strain>
    </source>
</reference>
<evidence type="ECO:0000313" key="4">
    <source>
        <dbReference type="Proteomes" id="UP001252243"/>
    </source>
</evidence>
<dbReference type="InterPro" id="IPR013538">
    <property type="entry name" value="ASHA1/2-like_C"/>
</dbReference>
<dbReference type="Proteomes" id="UP001252243">
    <property type="component" value="Unassembled WGS sequence"/>
</dbReference>
<dbReference type="Pfam" id="PF08327">
    <property type="entry name" value="AHSA1"/>
    <property type="match status" value="1"/>
</dbReference>
<accession>A0ABU1UER7</accession>
<feature type="domain" description="Activator of Hsp90 ATPase homologue 1/2-like C-terminal" evidence="2">
    <location>
        <begin position="17"/>
        <end position="146"/>
    </location>
</feature>
<evidence type="ECO:0000259" key="2">
    <source>
        <dbReference type="Pfam" id="PF08327"/>
    </source>
</evidence>
<evidence type="ECO:0000256" key="1">
    <source>
        <dbReference type="ARBA" id="ARBA00006817"/>
    </source>
</evidence>
<dbReference type="RefSeq" id="WP_310058661.1">
    <property type="nucleotide sequence ID" value="NZ_JAVDVQ010000012.1"/>
</dbReference>
<comment type="caution">
    <text evidence="3">The sequence shown here is derived from an EMBL/GenBank/DDBJ whole genome shotgun (WGS) entry which is preliminary data.</text>
</comment>
<dbReference type="EMBL" id="JAVDVQ010000012">
    <property type="protein sequence ID" value="MDR7083621.1"/>
    <property type="molecule type" value="Genomic_DNA"/>
</dbReference>
<protein>
    <submittedName>
        <fullName evidence="3">Uncharacterized protein YndB with AHSA1/START domain</fullName>
    </submittedName>
</protein>
<keyword evidence="4" id="KW-1185">Reference proteome</keyword>
<gene>
    <name evidence="3" type="ORF">J2X01_002916</name>
</gene>
<proteinExistence type="inferred from homology"/>
<comment type="similarity">
    <text evidence="1">Belongs to the AHA1 family.</text>
</comment>
<dbReference type="CDD" id="cd07814">
    <property type="entry name" value="SRPBCC_CalC_Aha1-like"/>
    <property type="match status" value="1"/>
</dbReference>
<dbReference type="SUPFAM" id="SSF55961">
    <property type="entry name" value="Bet v1-like"/>
    <property type="match status" value="1"/>
</dbReference>
<name>A0ABU1UER7_9MICC</name>
<dbReference type="InterPro" id="IPR023393">
    <property type="entry name" value="START-like_dom_sf"/>
</dbReference>
<dbReference type="Gene3D" id="3.30.530.20">
    <property type="match status" value="1"/>
</dbReference>
<evidence type="ECO:0000313" key="3">
    <source>
        <dbReference type="EMBL" id="MDR7083621.1"/>
    </source>
</evidence>